<keyword evidence="14" id="KW-1185">Reference proteome</keyword>
<dbReference type="Proteomes" id="UP000287853">
    <property type="component" value="Unassembled WGS sequence"/>
</dbReference>
<dbReference type="GO" id="GO:0000049">
    <property type="term" value="F:tRNA binding"/>
    <property type="evidence" value="ECO:0007669"/>
    <property type="project" value="TreeGrafter"/>
</dbReference>
<comment type="catalytic activity">
    <reaction evidence="11">
        <text>L-threonine + hydrogencarbonate + ATP = L-threonylcarbamoyladenylate + diphosphate + H2O</text>
        <dbReference type="Rhea" id="RHEA:36407"/>
        <dbReference type="ChEBI" id="CHEBI:15377"/>
        <dbReference type="ChEBI" id="CHEBI:17544"/>
        <dbReference type="ChEBI" id="CHEBI:30616"/>
        <dbReference type="ChEBI" id="CHEBI:33019"/>
        <dbReference type="ChEBI" id="CHEBI:57926"/>
        <dbReference type="ChEBI" id="CHEBI:73682"/>
        <dbReference type="EC" id="2.7.7.87"/>
    </reaction>
</comment>
<dbReference type="GO" id="GO:0003725">
    <property type="term" value="F:double-stranded RNA binding"/>
    <property type="evidence" value="ECO:0007669"/>
    <property type="project" value="InterPro"/>
</dbReference>
<dbReference type="NCBIfam" id="TIGR00057">
    <property type="entry name" value="L-threonylcarbamoyladenylate synthase"/>
    <property type="match status" value="1"/>
</dbReference>
<proteinExistence type="inferred from homology"/>
<feature type="domain" description="YrdC-like" evidence="12">
    <location>
        <begin position="8"/>
        <end position="162"/>
    </location>
</feature>
<organism evidence="13 14">
    <name type="scientific">Candidatus Electrothrix aarhusensis</name>
    <dbReference type="NCBI Taxonomy" id="1859131"/>
    <lineage>
        <taxon>Bacteria</taxon>
        <taxon>Pseudomonadati</taxon>
        <taxon>Thermodesulfobacteriota</taxon>
        <taxon>Desulfobulbia</taxon>
        <taxon>Desulfobulbales</taxon>
        <taxon>Desulfobulbaceae</taxon>
        <taxon>Candidatus Electrothrix</taxon>
    </lineage>
</organism>
<evidence type="ECO:0000256" key="5">
    <source>
        <dbReference type="ARBA" id="ARBA00022679"/>
    </source>
</evidence>
<name>A0A3S3SPA4_9BACT</name>
<accession>A0A3S3SPA4</accession>
<evidence type="ECO:0000256" key="2">
    <source>
        <dbReference type="ARBA" id="ARBA00007663"/>
    </source>
</evidence>
<dbReference type="EMBL" id="MTKO01000041">
    <property type="protein sequence ID" value="RWX47117.1"/>
    <property type="molecule type" value="Genomic_DNA"/>
</dbReference>
<dbReference type="GO" id="GO:0006450">
    <property type="term" value="P:regulation of translational fidelity"/>
    <property type="evidence" value="ECO:0007669"/>
    <property type="project" value="TreeGrafter"/>
</dbReference>
<evidence type="ECO:0000256" key="9">
    <source>
        <dbReference type="ARBA" id="ARBA00022840"/>
    </source>
</evidence>
<evidence type="ECO:0000313" key="14">
    <source>
        <dbReference type="Proteomes" id="UP000287853"/>
    </source>
</evidence>
<keyword evidence="5 13" id="KW-0808">Transferase</keyword>
<dbReference type="AlphaFoldDB" id="A0A3S3SPA4"/>
<dbReference type="GO" id="GO:0005737">
    <property type="term" value="C:cytoplasm"/>
    <property type="evidence" value="ECO:0007669"/>
    <property type="project" value="UniProtKB-SubCell"/>
</dbReference>
<dbReference type="GO" id="GO:0061710">
    <property type="term" value="F:L-threonylcarbamoyladenylate synthase"/>
    <property type="evidence" value="ECO:0007669"/>
    <property type="project" value="UniProtKB-EC"/>
</dbReference>
<dbReference type="PANTHER" id="PTHR17490:SF16">
    <property type="entry name" value="THREONYLCARBAMOYL-AMP SYNTHASE"/>
    <property type="match status" value="1"/>
</dbReference>
<dbReference type="EC" id="2.7.7.87" evidence="3"/>
<dbReference type="Pfam" id="PF01300">
    <property type="entry name" value="Sua5_yciO_yrdC"/>
    <property type="match status" value="1"/>
</dbReference>
<evidence type="ECO:0000256" key="4">
    <source>
        <dbReference type="ARBA" id="ARBA00022490"/>
    </source>
</evidence>
<evidence type="ECO:0000313" key="13">
    <source>
        <dbReference type="EMBL" id="RWX47117.1"/>
    </source>
</evidence>
<comment type="caution">
    <text evidence="13">The sequence shown here is derived from an EMBL/GenBank/DDBJ whole genome shotgun (WGS) entry which is preliminary data.</text>
</comment>
<evidence type="ECO:0000256" key="6">
    <source>
        <dbReference type="ARBA" id="ARBA00022694"/>
    </source>
</evidence>
<dbReference type="InterPro" id="IPR050156">
    <property type="entry name" value="TC-AMP_synthase_SUA5"/>
</dbReference>
<gene>
    <name evidence="13" type="ORF">H206_00159</name>
</gene>
<evidence type="ECO:0000256" key="8">
    <source>
        <dbReference type="ARBA" id="ARBA00022741"/>
    </source>
</evidence>
<dbReference type="SUPFAM" id="SSF55821">
    <property type="entry name" value="YrdC/RibB"/>
    <property type="match status" value="1"/>
</dbReference>
<keyword evidence="6" id="KW-0819">tRNA processing</keyword>
<sequence>MLCSASDPAALSEAAQLLRKGGLVAFPTETYYGLGVDPFNAEALQRLFSVKQRQPDKPVLVLVAEQGQVVQLAAEVPAVFSRLMTSFWPGPLTLVFPGRPTLPPLLTGGTGNIGIRQSPHPLASQLLHSFGGPITATSANRSGAPPATTAAEIQESLALKLI</sequence>
<reference evidence="13 14" key="1">
    <citation type="submission" date="2017-01" db="EMBL/GenBank/DDBJ databases">
        <title>The cable genome- insights into the physiology and evolution of filamentous bacteria capable of sulfide oxidation via long distance electron transfer.</title>
        <authorList>
            <person name="Schreiber L."/>
            <person name="Bjerg J.T."/>
            <person name="Boggild A."/>
            <person name="Van De Vossenberg J."/>
            <person name="Meysman F."/>
            <person name="Nielsen L.P."/>
            <person name="Schramm A."/>
            <person name="Kjeldsen K.U."/>
        </authorList>
    </citation>
    <scope>NUCLEOTIDE SEQUENCE [LARGE SCALE GENOMIC DNA]</scope>
    <source>
        <strain evidence="13">MCF</strain>
    </source>
</reference>
<dbReference type="InterPro" id="IPR017945">
    <property type="entry name" value="DHBP_synth_RibB-like_a/b_dom"/>
</dbReference>
<dbReference type="PROSITE" id="PS51163">
    <property type="entry name" value="YRDC"/>
    <property type="match status" value="1"/>
</dbReference>
<keyword evidence="4" id="KW-0963">Cytoplasm</keyword>
<dbReference type="GO" id="GO:0008033">
    <property type="term" value="P:tRNA processing"/>
    <property type="evidence" value="ECO:0007669"/>
    <property type="project" value="UniProtKB-KW"/>
</dbReference>
<evidence type="ECO:0000259" key="12">
    <source>
        <dbReference type="PROSITE" id="PS51163"/>
    </source>
</evidence>
<evidence type="ECO:0000256" key="7">
    <source>
        <dbReference type="ARBA" id="ARBA00022695"/>
    </source>
</evidence>
<keyword evidence="8" id="KW-0547">Nucleotide-binding</keyword>
<dbReference type="GO" id="GO:0005524">
    <property type="term" value="F:ATP binding"/>
    <property type="evidence" value="ECO:0007669"/>
    <property type="project" value="UniProtKB-KW"/>
</dbReference>
<evidence type="ECO:0000256" key="1">
    <source>
        <dbReference type="ARBA" id="ARBA00004496"/>
    </source>
</evidence>
<keyword evidence="9" id="KW-0067">ATP-binding</keyword>
<evidence type="ECO:0000256" key="11">
    <source>
        <dbReference type="ARBA" id="ARBA00048366"/>
    </source>
</evidence>
<dbReference type="InterPro" id="IPR006070">
    <property type="entry name" value="Sua5-like_dom"/>
</dbReference>
<comment type="similarity">
    <text evidence="2">Belongs to the SUA5 family.</text>
</comment>
<dbReference type="PANTHER" id="PTHR17490">
    <property type="entry name" value="SUA5"/>
    <property type="match status" value="1"/>
</dbReference>
<evidence type="ECO:0000256" key="10">
    <source>
        <dbReference type="ARBA" id="ARBA00029774"/>
    </source>
</evidence>
<evidence type="ECO:0000256" key="3">
    <source>
        <dbReference type="ARBA" id="ARBA00012584"/>
    </source>
</evidence>
<comment type="subcellular location">
    <subcellularLocation>
        <location evidence="1">Cytoplasm</location>
    </subcellularLocation>
</comment>
<protein>
    <recommendedName>
        <fullName evidence="10">L-threonylcarbamoyladenylate synthase</fullName>
        <ecNumber evidence="3">2.7.7.87</ecNumber>
    </recommendedName>
    <alternativeName>
        <fullName evidence="10">L-threonylcarbamoyladenylate synthase</fullName>
    </alternativeName>
</protein>
<keyword evidence="7 13" id="KW-0548">Nucleotidyltransferase</keyword>
<dbReference type="Gene3D" id="3.90.870.10">
    <property type="entry name" value="DHBP synthase"/>
    <property type="match status" value="1"/>
</dbReference>